<keyword evidence="2" id="KW-1185">Reference proteome</keyword>
<proteinExistence type="predicted"/>
<organism evidence="1 2">
    <name type="scientific">Flemingia macrophylla</name>
    <dbReference type="NCBI Taxonomy" id="520843"/>
    <lineage>
        <taxon>Eukaryota</taxon>
        <taxon>Viridiplantae</taxon>
        <taxon>Streptophyta</taxon>
        <taxon>Embryophyta</taxon>
        <taxon>Tracheophyta</taxon>
        <taxon>Spermatophyta</taxon>
        <taxon>Magnoliopsida</taxon>
        <taxon>eudicotyledons</taxon>
        <taxon>Gunneridae</taxon>
        <taxon>Pentapetalae</taxon>
        <taxon>rosids</taxon>
        <taxon>fabids</taxon>
        <taxon>Fabales</taxon>
        <taxon>Fabaceae</taxon>
        <taxon>Papilionoideae</taxon>
        <taxon>50 kb inversion clade</taxon>
        <taxon>NPAAA clade</taxon>
        <taxon>indigoferoid/millettioid clade</taxon>
        <taxon>Phaseoleae</taxon>
        <taxon>Flemingia</taxon>
    </lineage>
</organism>
<reference evidence="1 2" key="1">
    <citation type="submission" date="2024-08" db="EMBL/GenBank/DDBJ databases">
        <title>Insights into the chromosomal genome structure of Flemingia macrophylla.</title>
        <authorList>
            <person name="Ding Y."/>
            <person name="Zhao Y."/>
            <person name="Bi W."/>
            <person name="Wu M."/>
            <person name="Zhao G."/>
            <person name="Gong Y."/>
            <person name="Li W."/>
            <person name="Zhang P."/>
        </authorList>
    </citation>
    <scope>NUCLEOTIDE SEQUENCE [LARGE SCALE GENOMIC DNA]</scope>
    <source>
        <strain evidence="1">DYQJB</strain>
        <tissue evidence="1">Leaf</tissue>
    </source>
</reference>
<dbReference type="AlphaFoldDB" id="A0ABD1MXY4"/>
<accession>A0ABD1MXY4</accession>
<name>A0ABD1MXY4_9FABA</name>
<evidence type="ECO:0000313" key="2">
    <source>
        <dbReference type="Proteomes" id="UP001603857"/>
    </source>
</evidence>
<dbReference type="EMBL" id="JBGMDY010000003">
    <property type="protein sequence ID" value="KAL2340686.1"/>
    <property type="molecule type" value="Genomic_DNA"/>
</dbReference>
<comment type="caution">
    <text evidence="1">The sequence shown here is derived from an EMBL/GenBank/DDBJ whole genome shotgun (WGS) entry which is preliminary data.</text>
</comment>
<evidence type="ECO:0000313" key="1">
    <source>
        <dbReference type="EMBL" id="KAL2340686.1"/>
    </source>
</evidence>
<protein>
    <submittedName>
        <fullName evidence="1">Uncharacterized protein</fullName>
    </submittedName>
</protein>
<sequence>MYKHMKFRVDAGIAIDRGELKIVLGRCPQRVTVKEKRNLYGYYRTTEVHLE</sequence>
<gene>
    <name evidence="1" type="ORF">Fmac_008626</name>
</gene>
<dbReference type="Proteomes" id="UP001603857">
    <property type="component" value="Unassembled WGS sequence"/>
</dbReference>